<keyword evidence="7 8" id="KW-0472">Membrane</keyword>
<sequence length="112" mass="12181">MELFTSNIILIIFAQLLHALTFAVVHVCSMKVISENFDEATIARNQTTYTLFTMGLGAAAGSYLAGQLWNASGNEISSFISVGAFSCIVIIAIMTIKGITQHRHPRSRDKAC</sequence>
<evidence type="ECO:0000313" key="10">
    <source>
        <dbReference type="EMBL" id="GAC43924.1"/>
    </source>
</evidence>
<feature type="transmembrane region" description="Helical" evidence="8">
    <location>
        <begin position="76"/>
        <end position="96"/>
    </location>
</feature>
<proteinExistence type="predicted"/>
<protein>
    <submittedName>
        <fullName evidence="10">Permease</fullName>
    </submittedName>
</protein>
<keyword evidence="4" id="KW-0997">Cell inner membrane</keyword>
<feature type="transmembrane region" description="Helical" evidence="8">
    <location>
        <begin position="6"/>
        <end position="28"/>
    </location>
</feature>
<dbReference type="Pfam" id="PF12832">
    <property type="entry name" value="MFS_1_like"/>
    <property type="match status" value="1"/>
</dbReference>
<dbReference type="Gene3D" id="1.20.1250.20">
    <property type="entry name" value="MFS general substrate transporter like domains"/>
    <property type="match status" value="1"/>
</dbReference>
<accession>M9M4B3</accession>
<keyword evidence="11" id="KW-1185">Reference proteome</keyword>
<dbReference type="PANTHER" id="PTHR23522:SF10">
    <property type="entry name" value="3-PHENYLPROPIONIC ACID TRANSPORTER-RELATED"/>
    <property type="match status" value="1"/>
</dbReference>
<dbReference type="AlphaFoldDB" id="M9M4B3"/>
<comment type="caution">
    <text evidence="10">The sequence shown here is derived from an EMBL/GenBank/DDBJ whole genome shotgun (WGS) entry which is preliminary data.</text>
</comment>
<dbReference type="PANTHER" id="PTHR23522">
    <property type="entry name" value="BLL5896 PROTEIN"/>
    <property type="match status" value="1"/>
</dbReference>
<dbReference type="GO" id="GO:0030395">
    <property type="term" value="F:lactose binding"/>
    <property type="evidence" value="ECO:0007669"/>
    <property type="project" value="TreeGrafter"/>
</dbReference>
<dbReference type="InterPro" id="IPR024989">
    <property type="entry name" value="MFS_assoc_dom"/>
</dbReference>
<evidence type="ECO:0000313" key="11">
    <source>
        <dbReference type="Proteomes" id="UP000029453"/>
    </source>
</evidence>
<keyword evidence="2" id="KW-0813">Transport</keyword>
<evidence type="ECO:0000256" key="7">
    <source>
        <dbReference type="ARBA" id="ARBA00023136"/>
    </source>
</evidence>
<dbReference type="InterPro" id="IPR036259">
    <property type="entry name" value="MFS_trans_sf"/>
</dbReference>
<evidence type="ECO:0000259" key="9">
    <source>
        <dbReference type="Pfam" id="PF12832"/>
    </source>
</evidence>
<organism evidence="10 11">
    <name type="scientific">Paenibacillus popilliae ATCC 14706</name>
    <dbReference type="NCBI Taxonomy" id="1212764"/>
    <lineage>
        <taxon>Bacteria</taxon>
        <taxon>Bacillati</taxon>
        <taxon>Bacillota</taxon>
        <taxon>Bacilli</taxon>
        <taxon>Bacillales</taxon>
        <taxon>Paenibacillaceae</taxon>
        <taxon>Paenibacillus</taxon>
    </lineage>
</organism>
<feature type="transmembrane region" description="Helical" evidence="8">
    <location>
        <begin position="49"/>
        <end position="70"/>
    </location>
</feature>
<dbReference type="Proteomes" id="UP000029453">
    <property type="component" value="Unassembled WGS sequence"/>
</dbReference>
<dbReference type="GO" id="GO:0015528">
    <property type="term" value="F:lactose:proton symporter activity"/>
    <property type="evidence" value="ECO:0007669"/>
    <property type="project" value="TreeGrafter"/>
</dbReference>
<evidence type="ECO:0000256" key="1">
    <source>
        <dbReference type="ARBA" id="ARBA00004429"/>
    </source>
</evidence>
<evidence type="ECO:0000256" key="6">
    <source>
        <dbReference type="ARBA" id="ARBA00022989"/>
    </source>
</evidence>
<dbReference type="EMBL" id="BALG01000289">
    <property type="protein sequence ID" value="GAC43924.1"/>
    <property type="molecule type" value="Genomic_DNA"/>
</dbReference>
<reference evidence="10 11" key="1">
    <citation type="submission" date="2012-10" db="EMBL/GenBank/DDBJ databases">
        <title>Draft Genome Sequence of Paenibacillus popilliae ATCC 14706T.</title>
        <authorList>
            <person name="Iiyama K."/>
            <person name="Mori K."/>
            <person name="Mon H."/>
            <person name="Chieda Y."/>
            <person name="Lee J.M."/>
            <person name="Kusakabe T."/>
            <person name="Tashiro K."/>
            <person name="Asano S."/>
            <person name="Yasunaga-Aoki C."/>
            <person name="Shimizu S."/>
        </authorList>
    </citation>
    <scope>NUCLEOTIDE SEQUENCE [LARGE SCALE GENOMIC DNA]</scope>
    <source>
        <strain evidence="10 11">ATCC 14706</strain>
    </source>
</reference>
<evidence type="ECO:0000256" key="8">
    <source>
        <dbReference type="SAM" id="Phobius"/>
    </source>
</evidence>
<keyword evidence="6 8" id="KW-1133">Transmembrane helix</keyword>
<keyword evidence="3" id="KW-1003">Cell membrane</keyword>
<evidence type="ECO:0000256" key="5">
    <source>
        <dbReference type="ARBA" id="ARBA00022692"/>
    </source>
</evidence>
<evidence type="ECO:0000256" key="4">
    <source>
        <dbReference type="ARBA" id="ARBA00022519"/>
    </source>
</evidence>
<feature type="domain" description="Major facilitator superfamily associated" evidence="9">
    <location>
        <begin position="4"/>
        <end position="74"/>
    </location>
</feature>
<evidence type="ECO:0000256" key="3">
    <source>
        <dbReference type="ARBA" id="ARBA00022475"/>
    </source>
</evidence>
<keyword evidence="5 8" id="KW-0812">Transmembrane</keyword>
<name>M9M4B3_PAEPP</name>
<comment type="subcellular location">
    <subcellularLocation>
        <location evidence="1">Cell inner membrane</location>
        <topology evidence="1">Multi-pass membrane protein</topology>
    </subcellularLocation>
</comment>
<dbReference type="SUPFAM" id="SSF103473">
    <property type="entry name" value="MFS general substrate transporter"/>
    <property type="match status" value="1"/>
</dbReference>
<gene>
    <name evidence="10" type="ORF">PPOP_3324</name>
</gene>
<dbReference type="GO" id="GO:0005886">
    <property type="term" value="C:plasma membrane"/>
    <property type="evidence" value="ECO:0007669"/>
    <property type="project" value="UniProtKB-SubCell"/>
</dbReference>
<evidence type="ECO:0000256" key="2">
    <source>
        <dbReference type="ARBA" id="ARBA00022448"/>
    </source>
</evidence>